<dbReference type="Pfam" id="PF14144">
    <property type="entry name" value="DOG1"/>
    <property type="match status" value="1"/>
</dbReference>
<dbReference type="Proteomes" id="UP001642260">
    <property type="component" value="Unassembled WGS sequence"/>
</dbReference>
<dbReference type="InterPro" id="IPR051886">
    <property type="entry name" value="Seed_Dev/Stress_Resp_Reg"/>
</dbReference>
<organism evidence="4 5">
    <name type="scientific">Eruca vesicaria subsp. sativa</name>
    <name type="common">Garden rocket</name>
    <name type="synonym">Eruca sativa</name>
    <dbReference type="NCBI Taxonomy" id="29727"/>
    <lineage>
        <taxon>Eukaryota</taxon>
        <taxon>Viridiplantae</taxon>
        <taxon>Streptophyta</taxon>
        <taxon>Embryophyta</taxon>
        <taxon>Tracheophyta</taxon>
        <taxon>Spermatophyta</taxon>
        <taxon>Magnoliopsida</taxon>
        <taxon>eudicotyledons</taxon>
        <taxon>Gunneridae</taxon>
        <taxon>Pentapetalae</taxon>
        <taxon>rosids</taxon>
        <taxon>malvids</taxon>
        <taxon>Brassicales</taxon>
        <taxon>Brassicaceae</taxon>
        <taxon>Brassiceae</taxon>
        <taxon>Eruca</taxon>
    </lineage>
</organism>
<dbReference type="InterPro" id="IPR000504">
    <property type="entry name" value="RRM_dom"/>
</dbReference>
<reference evidence="4 5" key="1">
    <citation type="submission" date="2022-03" db="EMBL/GenBank/DDBJ databases">
        <authorList>
            <person name="Macdonald S."/>
            <person name="Ahmed S."/>
            <person name="Newling K."/>
        </authorList>
    </citation>
    <scope>NUCLEOTIDE SEQUENCE [LARGE SCALE GENOMIC DNA]</scope>
</reference>
<evidence type="ECO:0000313" key="4">
    <source>
        <dbReference type="EMBL" id="CAH8359598.1"/>
    </source>
</evidence>
<dbReference type="PROSITE" id="PS50102">
    <property type="entry name" value="RRM"/>
    <property type="match status" value="1"/>
</dbReference>
<dbReference type="PANTHER" id="PTHR46354">
    <property type="entry name" value="DOG1 DOMAIN-CONTAINING PROTEIN"/>
    <property type="match status" value="1"/>
</dbReference>
<dbReference type="SMART" id="SM00360">
    <property type="entry name" value="RRM"/>
    <property type="match status" value="1"/>
</dbReference>
<sequence>MAGDLFRRDRPFHQLDGLYTEWSEHLTKNCIPLFRQSQRSDVNNATVLRDIHSYYDTLDHYANKDTILYFLFPSWRSNSLETPILFLGDIHPRLFTDLIHSFIDQDPMICSTYSDLAAWEDLSLKLGDDINVTVSRLLGEMKGAQDGFVKRFSDKWVSSFLGSRSGTVVMETATSVTTDQDGGGEMIMEEFVRIFREANQLRKNTINSIVGVLDMNQLALFLESVCKFLAGFKHQDKAFHNSLFGNHPMNQQLASGEVIASHSNYPPHMMQQQYAAQLPPPNHTVPPMNQQQQTPEQVHVIYVGNLAPAATQELLRQIFSPYRSLRETKICIDKRGNKYGFVSFADLKEQRHAALHMNRKFFLGREMFTGLATKNSI</sequence>
<comment type="caution">
    <text evidence="4">The sequence shown here is derived from an EMBL/GenBank/DDBJ whole genome shotgun (WGS) entry which is preliminary data.</text>
</comment>
<protein>
    <recommendedName>
        <fullName evidence="6">RRM domain-containing protein</fullName>
    </recommendedName>
</protein>
<dbReference type="Pfam" id="PF00076">
    <property type="entry name" value="RRM_1"/>
    <property type="match status" value="1"/>
</dbReference>
<evidence type="ECO:0000313" key="5">
    <source>
        <dbReference type="Proteomes" id="UP001642260"/>
    </source>
</evidence>
<dbReference type="SUPFAM" id="SSF54928">
    <property type="entry name" value="RNA-binding domain, RBD"/>
    <property type="match status" value="1"/>
</dbReference>
<name>A0ABC8KR55_ERUVS</name>
<dbReference type="InterPro" id="IPR025422">
    <property type="entry name" value="TGA_domain"/>
</dbReference>
<dbReference type="InterPro" id="IPR012677">
    <property type="entry name" value="Nucleotide-bd_a/b_plait_sf"/>
</dbReference>
<feature type="domain" description="RRM" evidence="2">
    <location>
        <begin position="299"/>
        <end position="374"/>
    </location>
</feature>
<dbReference type="InterPro" id="IPR035979">
    <property type="entry name" value="RBD_domain_sf"/>
</dbReference>
<dbReference type="GO" id="GO:0003723">
    <property type="term" value="F:RNA binding"/>
    <property type="evidence" value="ECO:0007669"/>
    <property type="project" value="UniProtKB-UniRule"/>
</dbReference>
<evidence type="ECO:0008006" key="6">
    <source>
        <dbReference type="Google" id="ProtNLM"/>
    </source>
</evidence>
<keyword evidence="1" id="KW-0694">RNA-binding</keyword>
<accession>A0ABC8KR55</accession>
<dbReference type="Gene3D" id="3.30.70.330">
    <property type="match status" value="1"/>
</dbReference>
<evidence type="ECO:0000256" key="1">
    <source>
        <dbReference type="PROSITE-ProRule" id="PRU00176"/>
    </source>
</evidence>
<keyword evidence="5" id="KW-1185">Reference proteome</keyword>
<dbReference type="EMBL" id="CAKOAT010267377">
    <property type="protein sequence ID" value="CAH8359598.1"/>
    <property type="molecule type" value="Genomic_DNA"/>
</dbReference>
<dbReference type="AlphaFoldDB" id="A0ABC8KR55"/>
<proteinExistence type="predicted"/>
<gene>
    <name evidence="4" type="ORF">ERUC_LOCUS25354</name>
</gene>
<dbReference type="PANTHER" id="PTHR46354:SF9">
    <property type="entry name" value="PROTEIN INAPERTURATE POLLEN1"/>
    <property type="match status" value="1"/>
</dbReference>
<evidence type="ECO:0000259" key="3">
    <source>
        <dbReference type="PROSITE" id="PS51806"/>
    </source>
</evidence>
<dbReference type="PROSITE" id="PS51806">
    <property type="entry name" value="DOG1"/>
    <property type="match status" value="1"/>
</dbReference>
<feature type="domain" description="DOG1" evidence="3">
    <location>
        <begin position="12"/>
        <end position="242"/>
    </location>
</feature>
<evidence type="ECO:0000259" key="2">
    <source>
        <dbReference type="PROSITE" id="PS50102"/>
    </source>
</evidence>